<sequence>MRKYIKHFILLFIFIALMCTAHAHAKESKKKFLNIGTGSITGIYYPIGSTICRLLAQDSNKGKIICSVASTTGGAYNINSMRNDDFDIGIAQSDWEYIAYHGSGVSKLKPMHDLRLLFSMHKEYFTLVARKGSNINTVNDIKGGRVNIGAPGTGVRSMMTALMDVNNWTKKDFAVASELKTSEQAQALCDNKIDVMADVIGHPNGTMQEVTYSCDTVFIPIDDKNIERLQEKYPYYKSGIIPGNIYKGNPQSTKTIAVYASLLTKSNLDEDIAYELVKNAMSNLDELKNISGALSNLQKEDMVKENFAPLHDGAKKYYQEIGLLK</sequence>
<protein>
    <submittedName>
        <fullName evidence="2">C4-dicarboxylate ABC transporter substrate-binding protein</fullName>
    </submittedName>
</protein>
<evidence type="ECO:0000256" key="1">
    <source>
        <dbReference type="SAM" id="SignalP"/>
    </source>
</evidence>
<organism evidence="2 3">
    <name type="scientific">Candidatus Mesenet longicola</name>
    <dbReference type="NCBI Taxonomy" id="1892558"/>
    <lineage>
        <taxon>Bacteria</taxon>
        <taxon>Pseudomonadati</taxon>
        <taxon>Pseudomonadota</taxon>
        <taxon>Alphaproteobacteria</taxon>
        <taxon>Rickettsiales</taxon>
        <taxon>Anaplasmataceae</taxon>
        <taxon>Candidatus Mesenet</taxon>
    </lineage>
</organism>
<dbReference type="InterPro" id="IPR011852">
    <property type="entry name" value="TRAP_TAXI"/>
</dbReference>
<feature type="chain" id="PRO_5035197293" evidence="1">
    <location>
        <begin position="26"/>
        <end position="325"/>
    </location>
</feature>
<dbReference type="PANTHER" id="PTHR42941:SF1">
    <property type="entry name" value="SLL1037 PROTEIN"/>
    <property type="match status" value="1"/>
</dbReference>
<feature type="signal peptide" evidence="1">
    <location>
        <begin position="1"/>
        <end position="25"/>
    </location>
</feature>
<reference evidence="2 3" key="1">
    <citation type="journal article" date="2021" name="Microb. Ecol.">
        <title>Candidatus Mesenet longicola: Novel Endosymbionts of Brontispa longissima that Induce Cytoplasmic Incompatibility.</title>
        <authorList>
            <person name="Takano S."/>
            <person name="Gotoh Y."/>
            <person name="Hayashi T."/>
        </authorList>
    </citation>
    <scope>NUCLEOTIDE SEQUENCE [LARGE SCALE GENOMIC DNA]</scope>
    <source>
        <strain evidence="2">L5</strain>
    </source>
</reference>
<name>A0A8J3MNR9_9RICK</name>
<keyword evidence="3" id="KW-1185">Reference proteome</keyword>
<dbReference type="CDD" id="cd13568">
    <property type="entry name" value="PBP2_TAXI_TRAP_like_3"/>
    <property type="match status" value="1"/>
</dbReference>
<dbReference type="Pfam" id="PF16868">
    <property type="entry name" value="NMT1_3"/>
    <property type="match status" value="1"/>
</dbReference>
<evidence type="ECO:0000313" key="2">
    <source>
        <dbReference type="EMBL" id="GHM59238.1"/>
    </source>
</evidence>
<comment type="caution">
    <text evidence="2">The sequence shown here is derived from an EMBL/GenBank/DDBJ whole genome shotgun (WGS) entry which is preliminary data.</text>
</comment>
<dbReference type="PANTHER" id="PTHR42941">
    <property type="entry name" value="SLL1037 PROTEIN"/>
    <property type="match status" value="1"/>
</dbReference>
<dbReference type="SUPFAM" id="SSF53850">
    <property type="entry name" value="Periplasmic binding protein-like II"/>
    <property type="match status" value="1"/>
</dbReference>
<gene>
    <name evidence="2" type="ORF">sL5_02310</name>
</gene>
<keyword evidence="1" id="KW-0732">Signal</keyword>
<evidence type="ECO:0000313" key="3">
    <source>
        <dbReference type="Proteomes" id="UP000637906"/>
    </source>
</evidence>
<dbReference type="AlphaFoldDB" id="A0A8J3MNR9"/>
<dbReference type="Gene3D" id="3.40.190.10">
    <property type="entry name" value="Periplasmic binding protein-like II"/>
    <property type="match status" value="2"/>
</dbReference>
<accession>A0A8J3MNR9</accession>
<dbReference type="NCBIfam" id="TIGR02122">
    <property type="entry name" value="TRAP_TAXI"/>
    <property type="match status" value="1"/>
</dbReference>
<dbReference type="EMBL" id="BNGU01000005">
    <property type="protein sequence ID" value="GHM59238.1"/>
    <property type="molecule type" value="Genomic_DNA"/>
</dbReference>
<dbReference type="Proteomes" id="UP000637906">
    <property type="component" value="Unassembled WGS sequence"/>
</dbReference>
<proteinExistence type="predicted"/>